<gene>
    <name evidence="2" type="ORF">BN12_4110001</name>
</gene>
<protein>
    <submittedName>
        <fullName evidence="2">Uncharacterized protein</fullName>
    </submittedName>
</protein>
<feature type="compositionally biased region" description="Basic and acidic residues" evidence="1">
    <location>
        <begin position="132"/>
        <end position="149"/>
    </location>
</feature>
<feature type="compositionally biased region" description="Polar residues" evidence="1">
    <location>
        <begin position="152"/>
        <end position="170"/>
    </location>
</feature>
<name>A0A077LZE2_9MICO</name>
<proteinExistence type="predicted"/>
<accession>A0A077LZE2</accession>
<dbReference type="AlphaFoldDB" id="A0A077LZE2"/>
<evidence type="ECO:0000313" key="2">
    <source>
        <dbReference type="EMBL" id="CCH79293.1"/>
    </source>
</evidence>
<keyword evidence="3" id="KW-1185">Reference proteome</keyword>
<dbReference type="Proteomes" id="UP000035721">
    <property type="component" value="Unassembled WGS sequence"/>
</dbReference>
<comment type="caution">
    <text evidence="2">The sequence shown here is derived from an EMBL/GenBank/DDBJ whole genome shotgun (WGS) entry which is preliminary data.</text>
</comment>
<feature type="region of interest" description="Disordered" evidence="1">
    <location>
        <begin position="20"/>
        <end position="78"/>
    </location>
</feature>
<feature type="region of interest" description="Disordered" evidence="1">
    <location>
        <begin position="91"/>
        <end position="170"/>
    </location>
</feature>
<sequence length="170" mass="18830">MHRQRPHDLLGKTARVLALATFPTAPARPHRTEDDSGGRTLPAGFSPSGRPRLPRPADPAYISRNSADTGASAPPVDNFRGAELNIAKVTHEYLPVTNERGPDETSRTSSGGGDARRSPRRMQRLRSRSLHQHHDAPDLNPHHQDDNKSHYPRNSVQDSAICTETQRCRL</sequence>
<feature type="compositionally biased region" description="Basic residues" evidence="1">
    <location>
        <begin position="118"/>
        <end position="131"/>
    </location>
</feature>
<organism evidence="2 3">
    <name type="scientific">Nostocoides japonicum T1-X7</name>
    <dbReference type="NCBI Taxonomy" id="1194083"/>
    <lineage>
        <taxon>Bacteria</taxon>
        <taxon>Bacillati</taxon>
        <taxon>Actinomycetota</taxon>
        <taxon>Actinomycetes</taxon>
        <taxon>Micrococcales</taxon>
        <taxon>Intrasporangiaceae</taxon>
        <taxon>Nostocoides</taxon>
    </lineage>
</organism>
<evidence type="ECO:0000313" key="3">
    <source>
        <dbReference type="Proteomes" id="UP000035721"/>
    </source>
</evidence>
<evidence type="ECO:0000256" key="1">
    <source>
        <dbReference type="SAM" id="MobiDB-lite"/>
    </source>
</evidence>
<reference evidence="2 3" key="1">
    <citation type="journal article" date="2013" name="ISME J.">
        <title>A metabolic model for members of the genus Tetrasphaera involved in enhanced biological phosphorus removal.</title>
        <authorList>
            <person name="Kristiansen R."/>
            <person name="Nguyen H.T.T."/>
            <person name="Saunders A.M."/>
            <person name="Nielsen J.L."/>
            <person name="Wimmer R."/>
            <person name="Le V.Q."/>
            <person name="McIlroy S.J."/>
            <person name="Petrovski S."/>
            <person name="Seviour R.J."/>
            <person name="Calteau A."/>
            <person name="Nielsen K.L."/>
            <person name="Nielsen P.H."/>
        </authorList>
    </citation>
    <scope>NUCLEOTIDE SEQUENCE [LARGE SCALE GENOMIC DNA]</scope>
    <source>
        <strain evidence="2 3">T1-X7</strain>
    </source>
</reference>
<dbReference type="EMBL" id="CAJB01000348">
    <property type="protein sequence ID" value="CCH79293.1"/>
    <property type="molecule type" value="Genomic_DNA"/>
</dbReference>